<dbReference type="SUPFAM" id="SSF89796">
    <property type="entry name" value="CoA-transferase family III (CaiB/BaiF)"/>
    <property type="match status" value="1"/>
</dbReference>
<dbReference type="PANTHER" id="PTHR48228:SF2">
    <property type="entry name" value="E-CINNAMOYL-COA:R-PHENYLLACTATE COA TRANSFERASE LARGE SUBUNIT"/>
    <property type="match status" value="1"/>
</dbReference>
<dbReference type="InterPro" id="IPR044855">
    <property type="entry name" value="CoA-Trfase_III_dom3_sf"/>
</dbReference>
<dbReference type="RefSeq" id="WP_184528288.1">
    <property type="nucleotide sequence ID" value="NZ_JACHGK010000014.1"/>
</dbReference>
<keyword evidence="1" id="KW-0808">Transferase</keyword>
<protein>
    <submittedName>
        <fullName evidence="1">Crotonobetainyl-CoA:carnitine CoA-transferase CaiB-like acyl-CoA transferase</fullName>
    </submittedName>
</protein>
<keyword evidence="2" id="KW-1185">Reference proteome</keyword>
<dbReference type="InterPro" id="IPR023606">
    <property type="entry name" value="CoA-Trfase_III_dom_1_sf"/>
</dbReference>
<gene>
    <name evidence="1" type="ORF">HNR53_003545</name>
</gene>
<accession>A0A7X0HU23</accession>
<reference evidence="1 2" key="1">
    <citation type="submission" date="2020-08" db="EMBL/GenBank/DDBJ databases">
        <title>Genomic Encyclopedia of Type Strains, Phase IV (KMG-IV): sequencing the most valuable type-strain genomes for metagenomic binning, comparative biology and taxonomic classification.</title>
        <authorList>
            <person name="Goeker M."/>
        </authorList>
    </citation>
    <scope>NUCLEOTIDE SEQUENCE [LARGE SCALE GENOMIC DNA]</scope>
    <source>
        <strain evidence="1 2">DSM 5391</strain>
    </source>
</reference>
<dbReference type="AlphaFoldDB" id="A0A7X0HU23"/>
<sequence length="410" mass="45013">MEFGTVLKGVKVVELANYAAAPAAARILADWGADVIKIEGPGPDPIRGYSVSMGMPNTREESPIYQFENANKKGISLNLKAPEGKEALHKLLETADVFISNTRLQSLKKLGLDYESLHAKFPKLVWAHVNGLGAEGPEANKPGFDITAFWSRTGALLDVTQPGYAPNNSPSGAGDHTLSLGLAAGILGALFKQRQTGEGDRVSVSLLGTATWAYAMMVLSTQYGDAFPKSRTEPNHPLMSSYCCKDGEWFMLTVIEYARFYQTVCKVLGLDHLIDDSRYNTLEQVKKHRPEMVAILDEAFASQDRAYWIEQFTANDVPCEEVRHFADVHKDPQGWANGNLTKFKFESGKEIAFPCSPVQFSANVAPPCNRAPHLGEHNEEILKSLGYTDEQIEEMYKSGAIAADKVPTLV</sequence>
<proteinExistence type="predicted"/>
<evidence type="ECO:0000313" key="1">
    <source>
        <dbReference type="EMBL" id="MBB6446880.1"/>
    </source>
</evidence>
<dbReference type="Pfam" id="PF02515">
    <property type="entry name" value="CoA_transf_3"/>
    <property type="match status" value="1"/>
</dbReference>
<dbReference type="Gene3D" id="3.40.50.10540">
    <property type="entry name" value="Crotonobetainyl-coa:carnitine coa-transferase, domain 1"/>
    <property type="match status" value="1"/>
</dbReference>
<dbReference type="InterPro" id="IPR050509">
    <property type="entry name" value="CoA-transferase_III"/>
</dbReference>
<comment type="caution">
    <text evidence="1">The sequence shown here is derived from an EMBL/GenBank/DDBJ whole genome shotgun (WGS) entry which is preliminary data.</text>
</comment>
<organism evidence="1 2">
    <name type="scientific">Bacillus benzoevorans</name>
    <dbReference type="NCBI Taxonomy" id="1456"/>
    <lineage>
        <taxon>Bacteria</taxon>
        <taxon>Bacillati</taxon>
        <taxon>Bacillota</taxon>
        <taxon>Bacilli</taxon>
        <taxon>Bacillales</taxon>
        <taxon>Bacillaceae</taxon>
        <taxon>Bacillus</taxon>
    </lineage>
</organism>
<dbReference type="Proteomes" id="UP000531594">
    <property type="component" value="Unassembled WGS sequence"/>
</dbReference>
<evidence type="ECO:0000313" key="2">
    <source>
        <dbReference type="Proteomes" id="UP000531594"/>
    </source>
</evidence>
<dbReference type="GO" id="GO:0016740">
    <property type="term" value="F:transferase activity"/>
    <property type="evidence" value="ECO:0007669"/>
    <property type="project" value="UniProtKB-KW"/>
</dbReference>
<name>A0A7X0HU23_9BACI</name>
<dbReference type="InterPro" id="IPR003673">
    <property type="entry name" value="CoA-Trfase_fam_III"/>
</dbReference>
<dbReference type="PANTHER" id="PTHR48228">
    <property type="entry name" value="SUCCINYL-COA--D-CITRAMALATE COA-TRANSFERASE"/>
    <property type="match status" value="1"/>
</dbReference>
<dbReference type="Gene3D" id="3.30.1540.10">
    <property type="entry name" value="formyl-coa transferase, domain 3"/>
    <property type="match status" value="1"/>
</dbReference>
<dbReference type="EMBL" id="JACHGK010000014">
    <property type="protein sequence ID" value="MBB6446880.1"/>
    <property type="molecule type" value="Genomic_DNA"/>
</dbReference>